<dbReference type="OrthoDB" id="7687386at2"/>
<name>A0A2R8B902_9RHOB</name>
<dbReference type="PANTHER" id="PTHR43103:SF3">
    <property type="entry name" value="ADP-L-GLYCERO-D-MANNO-HEPTOSE-6-EPIMERASE"/>
    <property type="match status" value="1"/>
</dbReference>
<evidence type="ECO:0000256" key="2">
    <source>
        <dbReference type="ARBA" id="ARBA00023277"/>
    </source>
</evidence>
<keyword evidence="5" id="KW-1185">Reference proteome</keyword>
<dbReference type="InterPro" id="IPR036291">
    <property type="entry name" value="NAD(P)-bd_dom_sf"/>
</dbReference>
<keyword evidence="1" id="KW-0521">NADP</keyword>
<evidence type="ECO:0000256" key="1">
    <source>
        <dbReference type="ARBA" id="ARBA00022857"/>
    </source>
</evidence>
<dbReference type="SUPFAM" id="SSF51735">
    <property type="entry name" value="NAD(P)-binding Rossmann-fold domains"/>
    <property type="match status" value="1"/>
</dbReference>
<proteinExistence type="predicted"/>
<dbReference type="Pfam" id="PF01370">
    <property type="entry name" value="Epimerase"/>
    <property type="match status" value="1"/>
</dbReference>
<feature type="domain" description="NAD-dependent epimerase/dehydratase" evidence="3">
    <location>
        <begin position="15"/>
        <end position="164"/>
    </location>
</feature>
<dbReference type="PANTHER" id="PTHR43103">
    <property type="entry name" value="NUCLEOSIDE-DIPHOSPHATE-SUGAR EPIMERASE"/>
    <property type="match status" value="1"/>
</dbReference>
<dbReference type="AlphaFoldDB" id="A0A2R8B902"/>
<dbReference type="Proteomes" id="UP000244880">
    <property type="component" value="Unassembled WGS sequence"/>
</dbReference>
<dbReference type="InterPro" id="IPR001509">
    <property type="entry name" value="Epimerase_deHydtase"/>
</dbReference>
<accession>A0A2R8B902</accession>
<protein>
    <recommendedName>
        <fullName evidence="3">NAD-dependent epimerase/dehydratase domain-containing protein</fullName>
    </recommendedName>
</protein>
<dbReference type="EMBL" id="OMOR01000001">
    <property type="protein sequence ID" value="SPH19522.1"/>
    <property type="molecule type" value="Genomic_DNA"/>
</dbReference>
<dbReference type="RefSeq" id="WP_108826851.1">
    <property type="nucleotide sequence ID" value="NZ_OMOR01000001.1"/>
</dbReference>
<sequence>MSSIDASHLRTLSKIVVVGATGRLGKCIRPYWKDLPVLWQSRRVEYGFETVDVLNDPKGMRQLINGADAVLCLAGETYKPNANMALNVDLARAVLDAARDTAAGRVFLASSAAVYGAANGLLTEDGPAIPQNDYGRAKLDMEHMAQAHLHPNTALRISNIAGADAILAGWTPEMALDQLEDGRAPRRSYIGLETLARVLMGLMGQSDLPKRLNVATPGPIGMDSLLDAAGLAYTYRAPATGVIGCVNLCTKRLQNHVKLMPEDSAPETMVAQWRRSQDIQ</sequence>
<reference evidence="4 5" key="1">
    <citation type="submission" date="2018-03" db="EMBL/GenBank/DDBJ databases">
        <authorList>
            <person name="Keele B.F."/>
        </authorList>
    </citation>
    <scope>NUCLEOTIDE SEQUENCE [LARGE SCALE GENOMIC DNA]</scope>
    <source>
        <strain evidence="4 5">CECT 8599</strain>
    </source>
</reference>
<evidence type="ECO:0000313" key="4">
    <source>
        <dbReference type="EMBL" id="SPH19522.1"/>
    </source>
</evidence>
<dbReference type="Gene3D" id="3.40.50.720">
    <property type="entry name" value="NAD(P)-binding Rossmann-like Domain"/>
    <property type="match status" value="1"/>
</dbReference>
<evidence type="ECO:0000259" key="3">
    <source>
        <dbReference type="Pfam" id="PF01370"/>
    </source>
</evidence>
<keyword evidence="2" id="KW-0119">Carbohydrate metabolism</keyword>
<organism evidence="4 5">
    <name type="scientific">Ascidiaceihabitans donghaensis</name>
    <dbReference type="NCBI Taxonomy" id="1510460"/>
    <lineage>
        <taxon>Bacteria</taxon>
        <taxon>Pseudomonadati</taxon>
        <taxon>Pseudomonadota</taxon>
        <taxon>Alphaproteobacteria</taxon>
        <taxon>Rhodobacterales</taxon>
        <taxon>Paracoccaceae</taxon>
        <taxon>Ascidiaceihabitans</taxon>
    </lineage>
</organism>
<gene>
    <name evidence="4" type="ORF">ASD8599_00248</name>
</gene>
<evidence type="ECO:0000313" key="5">
    <source>
        <dbReference type="Proteomes" id="UP000244880"/>
    </source>
</evidence>